<dbReference type="Gene3D" id="3.50.50.60">
    <property type="entry name" value="FAD/NAD(P)-binding domain"/>
    <property type="match status" value="1"/>
</dbReference>
<evidence type="ECO:0000256" key="2">
    <source>
        <dbReference type="ARBA" id="ARBA00010790"/>
    </source>
</evidence>
<keyword evidence="9" id="KW-1185">Reference proteome</keyword>
<evidence type="ECO:0000256" key="3">
    <source>
        <dbReference type="ARBA" id="ARBA00022630"/>
    </source>
</evidence>
<dbReference type="PIRSF" id="PIRSF000137">
    <property type="entry name" value="Alcohol_oxidase"/>
    <property type="match status" value="1"/>
</dbReference>
<evidence type="ECO:0000256" key="1">
    <source>
        <dbReference type="ARBA" id="ARBA00001974"/>
    </source>
</evidence>
<dbReference type="PROSITE" id="PS00624">
    <property type="entry name" value="GMC_OXRED_2"/>
    <property type="match status" value="1"/>
</dbReference>
<dbReference type="InterPro" id="IPR007867">
    <property type="entry name" value="GMC_OxRtase_C"/>
</dbReference>
<keyword evidence="3 5" id="KW-0285">Flavoprotein</keyword>
<accession>A0ABM1XZF6</accession>
<protein>
    <recommendedName>
        <fullName evidence="6 7">Glucose-methanol-choline oxidoreductase N-terminal domain-containing protein</fullName>
    </recommendedName>
</protein>
<dbReference type="Pfam" id="PF00732">
    <property type="entry name" value="GMC_oxred_N"/>
    <property type="match status" value="1"/>
</dbReference>
<dbReference type="Pfam" id="PF05199">
    <property type="entry name" value="GMC_oxred_C"/>
    <property type="match status" value="1"/>
</dbReference>
<sequence>MVRTEVDWQYTTEQASDSSLSTVNGTYWPRGKMLGGTSAINGMMYIRGNRDDYDEWERLGNPGWGWKDVLPYFIKSEDNGNERVASSYGGKYHGVGGYQSVDFYGDTNVFNEILKQATTEAGFKQLLDFNGEEHIGYGRAQRTVEEATRCSTAKAFLNPIQDRKNLHIVKNAFVVSLYYESGTVVRGVNMIIDNQYSLRAIAKKEVILSAGAINTPQLLMLSGVGRREDLTPFGIPVRVELDVGRNLQDHAFVPVFFGLGKSITDIKEIRRETLINLFDFTLRNRSSYMFDRLSDFMGFVNTKDSNAPFPDLQCVNVLIPKQDIDSLEFYTKMGFNENVLSSIRTHIQRQDMITPWITGIDPKSRGRLRIKSANPYDHPSITTGYFSNPEDLIVLREGIRLQQRIFNTDVFQKLQARLLRIDIPECDDLLYDSDEYWDCYIRHMTTTLYHPVGTAKMGPWSDPAAVVDPDLKVYGIEGLRVVDASIMPTVTSGNTNAPTIMIAEKASDAIKKTYL</sequence>
<proteinExistence type="inferred from homology"/>
<dbReference type="EnsemblMetazoa" id="AALFPA23_004284.R5149">
    <property type="protein sequence ID" value="AALFPA23_004284.P5149"/>
    <property type="gene ID" value="AALFPA23_004284"/>
</dbReference>
<dbReference type="RefSeq" id="XP_019531611.3">
    <property type="nucleotide sequence ID" value="XM_019676066.3"/>
</dbReference>
<dbReference type="PANTHER" id="PTHR11552">
    <property type="entry name" value="GLUCOSE-METHANOL-CHOLINE GMC OXIDOREDUCTASE"/>
    <property type="match status" value="1"/>
</dbReference>
<organism evidence="8 9">
    <name type="scientific">Aedes albopictus</name>
    <name type="common">Asian tiger mosquito</name>
    <name type="synonym">Stegomyia albopicta</name>
    <dbReference type="NCBI Taxonomy" id="7160"/>
    <lineage>
        <taxon>Eukaryota</taxon>
        <taxon>Metazoa</taxon>
        <taxon>Ecdysozoa</taxon>
        <taxon>Arthropoda</taxon>
        <taxon>Hexapoda</taxon>
        <taxon>Insecta</taxon>
        <taxon>Pterygota</taxon>
        <taxon>Neoptera</taxon>
        <taxon>Endopterygota</taxon>
        <taxon>Diptera</taxon>
        <taxon>Nematocera</taxon>
        <taxon>Culicoidea</taxon>
        <taxon>Culicidae</taxon>
        <taxon>Culicinae</taxon>
        <taxon>Aedini</taxon>
        <taxon>Aedes</taxon>
        <taxon>Stegomyia</taxon>
    </lineage>
</organism>
<evidence type="ECO:0000256" key="5">
    <source>
        <dbReference type="RuleBase" id="RU003968"/>
    </source>
</evidence>
<evidence type="ECO:0000259" key="7">
    <source>
        <dbReference type="PROSITE" id="PS00624"/>
    </source>
</evidence>
<dbReference type="PANTHER" id="PTHR11552:SF147">
    <property type="entry name" value="CHOLINE DEHYDROGENASE, MITOCHONDRIAL"/>
    <property type="match status" value="1"/>
</dbReference>
<dbReference type="PROSITE" id="PS00623">
    <property type="entry name" value="GMC_OXRED_1"/>
    <property type="match status" value="1"/>
</dbReference>
<comment type="similarity">
    <text evidence="2 5">Belongs to the GMC oxidoreductase family.</text>
</comment>
<keyword evidence="4 5" id="KW-0274">FAD</keyword>
<dbReference type="Proteomes" id="UP000069940">
    <property type="component" value="Unassembled WGS sequence"/>
</dbReference>
<dbReference type="SUPFAM" id="SSF51905">
    <property type="entry name" value="FAD/NAD(P)-binding domain"/>
    <property type="match status" value="1"/>
</dbReference>
<dbReference type="InterPro" id="IPR036188">
    <property type="entry name" value="FAD/NAD-bd_sf"/>
</dbReference>
<name>A0ABM1XZF6_AEDAL</name>
<evidence type="ECO:0000313" key="9">
    <source>
        <dbReference type="Proteomes" id="UP000069940"/>
    </source>
</evidence>
<reference evidence="8" key="2">
    <citation type="submission" date="2025-05" db="UniProtKB">
        <authorList>
            <consortium name="EnsemblMetazoa"/>
        </authorList>
    </citation>
    <scope>IDENTIFICATION</scope>
    <source>
        <strain evidence="8">Foshan</strain>
    </source>
</reference>
<evidence type="ECO:0000259" key="6">
    <source>
        <dbReference type="PROSITE" id="PS00623"/>
    </source>
</evidence>
<dbReference type="SUPFAM" id="SSF54373">
    <property type="entry name" value="FAD-linked reductases, C-terminal domain"/>
    <property type="match status" value="1"/>
</dbReference>
<dbReference type="InterPro" id="IPR000172">
    <property type="entry name" value="GMC_OxRdtase_N"/>
</dbReference>
<evidence type="ECO:0000313" key="8">
    <source>
        <dbReference type="EnsemblMetazoa" id="AALFPA23_004284.P5149"/>
    </source>
</evidence>
<feature type="domain" description="Glucose-methanol-choline oxidoreductase N-terminal" evidence="6">
    <location>
        <begin position="31"/>
        <end position="54"/>
    </location>
</feature>
<feature type="domain" description="Glucose-methanol-choline oxidoreductase N-terminal" evidence="7">
    <location>
        <begin position="211"/>
        <end position="225"/>
    </location>
</feature>
<dbReference type="Gene3D" id="3.30.560.10">
    <property type="entry name" value="Glucose Oxidase, domain 3"/>
    <property type="match status" value="1"/>
</dbReference>
<reference evidence="9" key="1">
    <citation type="journal article" date="2015" name="Proc. Natl. Acad. Sci. U.S.A.">
        <title>Genome sequence of the Asian Tiger mosquito, Aedes albopictus, reveals insights into its biology, genetics, and evolution.</title>
        <authorList>
            <person name="Chen X.G."/>
            <person name="Jiang X."/>
            <person name="Gu J."/>
            <person name="Xu M."/>
            <person name="Wu Y."/>
            <person name="Deng Y."/>
            <person name="Zhang C."/>
            <person name="Bonizzoni M."/>
            <person name="Dermauw W."/>
            <person name="Vontas J."/>
            <person name="Armbruster P."/>
            <person name="Huang X."/>
            <person name="Yang Y."/>
            <person name="Zhang H."/>
            <person name="He W."/>
            <person name="Peng H."/>
            <person name="Liu Y."/>
            <person name="Wu K."/>
            <person name="Chen J."/>
            <person name="Lirakis M."/>
            <person name="Topalis P."/>
            <person name="Van Leeuwen T."/>
            <person name="Hall A.B."/>
            <person name="Jiang X."/>
            <person name="Thorpe C."/>
            <person name="Mueller R.L."/>
            <person name="Sun C."/>
            <person name="Waterhouse R.M."/>
            <person name="Yan G."/>
            <person name="Tu Z.J."/>
            <person name="Fang X."/>
            <person name="James A.A."/>
        </authorList>
    </citation>
    <scope>NUCLEOTIDE SEQUENCE [LARGE SCALE GENOMIC DNA]</scope>
    <source>
        <strain evidence="9">Foshan</strain>
    </source>
</reference>
<dbReference type="InterPro" id="IPR012132">
    <property type="entry name" value="GMC_OxRdtase"/>
</dbReference>
<dbReference type="GeneID" id="109403270"/>
<evidence type="ECO:0000256" key="4">
    <source>
        <dbReference type="ARBA" id="ARBA00022827"/>
    </source>
</evidence>
<comment type="cofactor">
    <cofactor evidence="1">
        <name>FAD</name>
        <dbReference type="ChEBI" id="CHEBI:57692"/>
    </cofactor>
</comment>